<name>A0A9P5TCQ7_9AGAM</name>
<dbReference type="Proteomes" id="UP000759537">
    <property type="component" value="Unassembled WGS sequence"/>
</dbReference>
<evidence type="ECO:0000313" key="2">
    <source>
        <dbReference type="Proteomes" id="UP000759537"/>
    </source>
</evidence>
<organism evidence="1 2">
    <name type="scientific">Russula ochroleuca</name>
    <dbReference type="NCBI Taxonomy" id="152965"/>
    <lineage>
        <taxon>Eukaryota</taxon>
        <taxon>Fungi</taxon>
        <taxon>Dikarya</taxon>
        <taxon>Basidiomycota</taxon>
        <taxon>Agaricomycotina</taxon>
        <taxon>Agaricomycetes</taxon>
        <taxon>Russulales</taxon>
        <taxon>Russulaceae</taxon>
        <taxon>Russula</taxon>
    </lineage>
</organism>
<dbReference type="EMBL" id="WHVB01000003">
    <property type="protein sequence ID" value="KAF8485011.1"/>
    <property type="molecule type" value="Genomic_DNA"/>
</dbReference>
<accession>A0A9P5TCQ7</accession>
<gene>
    <name evidence="1" type="ORF">DFH94DRAFT_717675</name>
</gene>
<reference evidence="1" key="1">
    <citation type="submission" date="2019-10" db="EMBL/GenBank/DDBJ databases">
        <authorList>
            <consortium name="DOE Joint Genome Institute"/>
            <person name="Kuo A."/>
            <person name="Miyauchi S."/>
            <person name="Kiss E."/>
            <person name="Drula E."/>
            <person name="Kohler A."/>
            <person name="Sanchez-Garcia M."/>
            <person name="Andreopoulos B."/>
            <person name="Barry K.W."/>
            <person name="Bonito G."/>
            <person name="Buee M."/>
            <person name="Carver A."/>
            <person name="Chen C."/>
            <person name="Cichocki N."/>
            <person name="Clum A."/>
            <person name="Culley D."/>
            <person name="Crous P.W."/>
            <person name="Fauchery L."/>
            <person name="Girlanda M."/>
            <person name="Hayes R."/>
            <person name="Keri Z."/>
            <person name="LaButti K."/>
            <person name="Lipzen A."/>
            <person name="Lombard V."/>
            <person name="Magnuson J."/>
            <person name="Maillard F."/>
            <person name="Morin E."/>
            <person name="Murat C."/>
            <person name="Nolan M."/>
            <person name="Ohm R."/>
            <person name="Pangilinan J."/>
            <person name="Pereira M."/>
            <person name="Perotto S."/>
            <person name="Peter M."/>
            <person name="Riley R."/>
            <person name="Sitrit Y."/>
            <person name="Stielow B."/>
            <person name="Szollosi G."/>
            <person name="Zifcakova L."/>
            <person name="Stursova M."/>
            <person name="Spatafora J.W."/>
            <person name="Tedersoo L."/>
            <person name="Vaario L.-M."/>
            <person name="Yamada A."/>
            <person name="Yan M."/>
            <person name="Wang P."/>
            <person name="Xu J."/>
            <person name="Bruns T."/>
            <person name="Baldrian P."/>
            <person name="Vilgalys R."/>
            <person name="Henrissat B."/>
            <person name="Grigoriev I.V."/>
            <person name="Hibbett D."/>
            <person name="Nagy L.G."/>
            <person name="Martin F.M."/>
        </authorList>
    </citation>
    <scope>NUCLEOTIDE SEQUENCE</scope>
    <source>
        <strain evidence="1">Prilba</strain>
    </source>
</reference>
<dbReference type="AlphaFoldDB" id="A0A9P5TCQ7"/>
<reference evidence="1" key="2">
    <citation type="journal article" date="2020" name="Nat. Commun.">
        <title>Large-scale genome sequencing of mycorrhizal fungi provides insights into the early evolution of symbiotic traits.</title>
        <authorList>
            <person name="Miyauchi S."/>
            <person name="Kiss E."/>
            <person name="Kuo A."/>
            <person name="Drula E."/>
            <person name="Kohler A."/>
            <person name="Sanchez-Garcia M."/>
            <person name="Morin E."/>
            <person name="Andreopoulos B."/>
            <person name="Barry K.W."/>
            <person name="Bonito G."/>
            <person name="Buee M."/>
            <person name="Carver A."/>
            <person name="Chen C."/>
            <person name="Cichocki N."/>
            <person name="Clum A."/>
            <person name="Culley D."/>
            <person name="Crous P.W."/>
            <person name="Fauchery L."/>
            <person name="Girlanda M."/>
            <person name="Hayes R.D."/>
            <person name="Keri Z."/>
            <person name="LaButti K."/>
            <person name="Lipzen A."/>
            <person name="Lombard V."/>
            <person name="Magnuson J."/>
            <person name="Maillard F."/>
            <person name="Murat C."/>
            <person name="Nolan M."/>
            <person name="Ohm R.A."/>
            <person name="Pangilinan J."/>
            <person name="Pereira M.F."/>
            <person name="Perotto S."/>
            <person name="Peter M."/>
            <person name="Pfister S."/>
            <person name="Riley R."/>
            <person name="Sitrit Y."/>
            <person name="Stielow J.B."/>
            <person name="Szollosi G."/>
            <person name="Zifcakova L."/>
            <person name="Stursova M."/>
            <person name="Spatafora J.W."/>
            <person name="Tedersoo L."/>
            <person name="Vaario L.M."/>
            <person name="Yamada A."/>
            <person name="Yan M."/>
            <person name="Wang P."/>
            <person name="Xu J."/>
            <person name="Bruns T."/>
            <person name="Baldrian P."/>
            <person name="Vilgalys R."/>
            <person name="Dunand C."/>
            <person name="Henrissat B."/>
            <person name="Grigoriev I.V."/>
            <person name="Hibbett D."/>
            <person name="Nagy L.G."/>
            <person name="Martin F.M."/>
        </authorList>
    </citation>
    <scope>NUCLEOTIDE SEQUENCE</scope>
    <source>
        <strain evidence="1">Prilba</strain>
    </source>
</reference>
<proteinExistence type="predicted"/>
<comment type="caution">
    <text evidence="1">The sequence shown here is derived from an EMBL/GenBank/DDBJ whole genome shotgun (WGS) entry which is preliminary data.</text>
</comment>
<protein>
    <submittedName>
        <fullName evidence="1">Uncharacterized protein</fullName>
    </submittedName>
</protein>
<sequence>MVSQSGRLLAAASVFFRLSSIVSFSFFLIPPLAYTHVCVQIERGRLVRSPQECLFLDVDAYIHTRIHARICTCPFNWLLFKKRQCCAARMDERMNGQTDGRK</sequence>
<keyword evidence="2" id="KW-1185">Reference proteome</keyword>
<evidence type="ECO:0000313" key="1">
    <source>
        <dbReference type="EMBL" id="KAF8485011.1"/>
    </source>
</evidence>